<comment type="caution">
    <text evidence="10">The sequence shown here is derived from an EMBL/GenBank/DDBJ whole genome shotgun (WGS) entry which is preliminary data.</text>
</comment>
<dbReference type="SUPFAM" id="SSF52833">
    <property type="entry name" value="Thioredoxin-like"/>
    <property type="match status" value="2"/>
</dbReference>
<comment type="subcellular location">
    <subcellularLocation>
        <location evidence="2">Endoplasmic reticulum lumen</location>
    </subcellularLocation>
</comment>
<dbReference type="CDD" id="cd03002">
    <property type="entry name" value="PDI_a_MPD1_like"/>
    <property type="match status" value="1"/>
</dbReference>
<evidence type="ECO:0000256" key="7">
    <source>
        <dbReference type="SAM" id="MobiDB-lite"/>
    </source>
</evidence>
<gene>
    <name evidence="10" type="ORF">MKZ38_004481</name>
</gene>
<dbReference type="GO" id="GO:0003756">
    <property type="term" value="F:protein disulfide isomerase activity"/>
    <property type="evidence" value="ECO:0007669"/>
    <property type="project" value="UniProtKB-EC"/>
</dbReference>
<dbReference type="GO" id="GO:0034976">
    <property type="term" value="P:response to endoplasmic reticulum stress"/>
    <property type="evidence" value="ECO:0007669"/>
    <property type="project" value="TreeGrafter"/>
</dbReference>
<sequence length="467" mass="50906">MHALAFLAAAAAVLLVPVARAGGLYTKSSPVLQVDATNYGKLIDKSPYTSIVEFYAPWCGHCQNLKPAFEKAAKSLDGLANVAAVNCDEDENKQLCGSMGVQGFPTLKIVRPSKKSTGKPMIEDYNGERSAKSIVNAVTGAINNHVKRLQDKDRDEFMGDDGPKAILFSDKGTLSAIIKTIAIEFLDIISVAQVRNKEKSLVDEFGITEFPTLVLIPAGGEPIVYDGEMKKDAMVEFLSQARPANKKSGSSKKEKKEEKTKSEPTESEPKLEENKETEMPQSPPIPVSMDPQEISKECLEARSHTCILAFIPDTPGTDGVNALNNLAEIYTKHKHANRKLFSAFVVPSGNSAGGLIKEKLQLPTGVELVAMNARRGWWRHFNGAERGFTHESIEAWVDQIRMGEGEKLAIPPGIIAPVISDDDVSSEPSTEAGVEAKTDTDTQREEESTTPEQEESGEQKGREHEEL</sequence>
<dbReference type="PANTHER" id="PTHR45815">
    <property type="entry name" value="PROTEIN DISULFIDE-ISOMERASE A6"/>
    <property type="match status" value="1"/>
</dbReference>
<feature type="region of interest" description="Disordered" evidence="7">
    <location>
        <begin position="240"/>
        <end position="291"/>
    </location>
</feature>
<dbReference type="PRINTS" id="PR00421">
    <property type="entry name" value="THIOREDOXIN"/>
</dbReference>
<dbReference type="Proteomes" id="UP001201980">
    <property type="component" value="Unassembled WGS sequence"/>
</dbReference>
<evidence type="ECO:0000256" key="5">
    <source>
        <dbReference type="ARBA" id="ARBA00023235"/>
    </source>
</evidence>
<keyword evidence="8" id="KW-0732">Signal</keyword>
<evidence type="ECO:0000256" key="2">
    <source>
        <dbReference type="ARBA" id="ARBA00004319"/>
    </source>
</evidence>
<reference evidence="10" key="1">
    <citation type="submission" date="2022-07" db="EMBL/GenBank/DDBJ databases">
        <title>Draft genome sequence of Zalerion maritima ATCC 34329, a (micro)plastics degrading marine fungus.</title>
        <authorList>
            <person name="Paco A."/>
            <person name="Goncalves M.F.M."/>
            <person name="Rocha-Santos T.A.P."/>
            <person name="Alves A."/>
        </authorList>
    </citation>
    <scope>NUCLEOTIDE SEQUENCE</scope>
    <source>
        <strain evidence="10">ATCC 34329</strain>
    </source>
</reference>
<feature type="domain" description="Thioredoxin" evidence="9">
    <location>
        <begin position="23"/>
        <end position="143"/>
    </location>
</feature>
<protein>
    <recommendedName>
        <fullName evidence="3">protein disulfide-isomerase</fullName>
        <ecNumber evidence="3">5.3.4.1</ecNumber>
    </recommendedName>
</protein>
<dbReference type="PROSITE" id="PS51352">
    <property type="entry name" value="THIOREDOXIN_2"/>
    <property type="match status" value="1"/>
</dbReference>
<dbReference type="Gene3D" id="3.40.30.10">
    <property type="entry name" value="Glutaredoxin"/>
    <property type="match status" value="2"/>
</dbReference>
<feature type="region of interest" description="Disordered" evidence="7">
    <location>
        <begin position="419"/>
        <end position="467"/>
    </location>
</feature>
<evidence type="ECO:0000256" key="4">
    <source>
        <dbReference type="ARBA" id="ARBA00023157"/>
    </source>
</evidence>
<accession>A0AAD5WQY1</accession>
<dbReference type="PROSITE" id="PS00194">
    <property type="entry name" value="THIOREDOXIN_1"/>
    <property type="match status" value="1"/>
</dbReference>
<dbReference type="CDD" id="cd02981">
    <property type="entry name" value="PDI_b_family"/>
    <property type="match status" value="1"/>
</dbReference>
<feature type="signal peptide" evidence="8">
    <location>
        <begin position="1"/>
        <end position="21"/>
    </location>
</feature>
<organism evidence="10 11">
    <name type="scientific">Zalerion maritima</name>
    <dbReference type="NCBI Taxonomy" id="339359"/>
    <lineage>
        <taxon>Eukaryota</taxon>
        <taxon>Fungi</taxon>
        <taxon>Dikarya</taxon>
        <taxon>Ascomycota</taxon>
        <taxon>Pezizomycotina</taxon>
        <taxon>Sordariomycetes</taxon>
        <taxon>Lulworthiomycetidae</taxon>
        <taxon>Lulworthiales</taxon>
        <taxon>Lulworthiaceae</taxon>
        <taxon>Zalerion</taxon>
    </lineage>
</organism>
<feature type="compositionally biased region" description="Basic and acidic residues" evidence="7">
    <location>
        <begin position="457"/>
        <end position="467"/>
    </location>
</feature>
<keyword evidence="5" id="KW-0413">Isomerase</keyword>
<dbReference type="GO" id="GO:0015035">
    <property type="term" value="F:protein-disulfide reductase activity"/>
    <property type="evidence" value="ECO:0007669"/>
    <property type="project" value="TreeGrafter"/>
</dbReference>
<keyword evidence="11" id="KW-1185">Reference proteome</keyword>
<evidence type="ECO:0000313" key="10">
    <source>
        <dbReference type="EMBL" id="KAJ2897704.1"/>
    </source>
</evidence>
<feature type="chain" id="PRO_5042137756" description="protein disulfide-isomerase" evidence="8">
    <location>
        <begin position="22"/>
        <end position="467"/>
    </location>
</feature>
<dbReference type="InterPro" id="IPR057305">
    <property type="entry name" value="Thioredox_PDIA6_C"/>
</dbReference>
<name>A0AAD5WQY1_9PEZI</name>
<feature type="compositionally biased region" description="Basic and acidic residues" evidence="7">
    <location>
        <begin position="251"/>
        <end position="278"/>
    </location>
</feature>
<dbReference type="InterPro" id="IPR017937">
    <property type="entry name" value="Thioredoxin_CS"/>
</dbReference>
<keyword evidence="6" id="KW-0676">Redox-active center</keyword>
<dbReference type="EC" id="5.3.4.1" evidence="3"/>
<dbReference type="InterPro" id="IPR013766">
    <property type="entry name" value="Thioredoxin_domain"/>
</dbReference>
<dbReference type="PANTHER" id="PTHR45815:SF3">
    <property type="entry name" value="PROTEIN DISULFIDE-ISOMERASE A6"/>
    <property type="match status" value="1"/>
</dbReference>
<evidence type="ECO:0000256" key="3">
    <source>
        <dbReference type="ARBA" id="ARBA00012723"/>
    </source>
</evidence>
<comment type="catalytic activity">
    <reaction evidence="1">
        <text>Catalyzes the rearrangement of -S-S- bonds in proteins.</text>
        <dbReference type="EC" id="5.3.4.1"/>
    </reaction>
</comment>
<evidence type="ECO:0000313" key="11">
    <source>
        <dbReference type="Proteomes" id="UP001201980"/>
    </source>
</evidence>
<proteinExistence type="predicted"/>
<feature type="compositionally biased region" description="Basic and acidic residues" evidence="7">
    <location>
        <begin position="434"/>
        <end position="447"/>
    </location>
</feature>
<evidence type="ECO:0000256" key="1">
    <source>
        <dbReference type="ARBA" id="ARBA00001182"/>
    </source>
</evidence>
<evidence type="ECO:0000256" key="6">
    <source>
        <dbReference type="ARBA" id="ARBA00023284"/>
    </source>
</evidence>
<dbReference type="EMBL" id="JAKWBI020000260">
    <property type="protein sequence ID" value="KAJ2897704.1"/>
    <property type="molecule type" value="Genomic_DNA"/>
</dbReference>
<dbReference type="InterPro" id="IPR036249">
    <property type="entry name" value="Thioredoxin-like_sf"/>
</dbReference>
<dbReference type="AlphaFoldDB" id="A0AAD5WQY1"/>
<dbReference type="Pfam" id="PF00085">
    <property type="entry name" value="Thioredoxin"/>
    <property type="match status" value="1"/>
</dbReference>
<evidence type="ECO:0000259" key="9">
    <source>
        <dbReference type="PROSITE" id="PS51352"/>
    </source>
</evidence>
<keyword evidence="4" id="KW-1015">Disulfide bond</keyword>
<dbReference type="Pfam" id="PF24541">
    <property type="entry name" value="Thioredox_PDIA6_C"/>
    <property type="match status" value="1"/>
</dbReference>
<evidence type="ECO:0000256" key="8">
    <source>
        <dbReference type="SAM" id="SignalP"/>
    </source>
</evidence>
<dbReference type="GO" id="GO:0005788">
    <property type="term" value="C:endoplasmic reticulum lumen"/>
    <property type="evidence" value="ECO:0007669"/>
    <property type="project" value="UniProtKB-SubCell"/>
</dbReference>